<name>W2M5X5_PHYNI</name>
<organism evidence="1">
    <name type="scientific">Phytophthora nicotianae</name>
    <name type="common">Potato buckeye rot agent</name>
    <name type="synonym">Phytophthora parasitica</name>
    <dbReference type="NCBI Taxonomy" id="4792"/>
    <lineage>
        <taxon>Eukaryota</taxon>
        <taxon>Sar</taxon>
        <taxon>Stramenopiles</taxon>
        <taxon>Oomycota</taxon>
        <taxon>Peronosporomycetes</taxon>
        <taxon>Peronosporales</taxon>
        <taxon>Peronosporaceae</taxon>
        <taxon>Phytophthora</taxon>
    </lineage>
</organism>
<dbReference type="Proteomes" id="UP000054532">
    <property type="component" value="Unassembled WGS sequence"/>
</dbReference>
<reference evidence="1" key="1">
    <citation type="submission" date="2013-11" db="EMBL/GenBank/DDBJ databases">
        <title>The Genome Sequence of Phytophthora parasitica IAC_01/95.</title>
        <authorList>
            <consortium name="The Broad Institute Genomics Platform"/>
            <person name="Russ C."/>
            <person name="Tyler B."/>
            <person name="Panabieres F."/>
            <person name="Shan W."/>
            <person name="Tripathy S."/>
            <person name="Grunwald N."/>
            <person name="Machado M."/>
            <person name="Johnson C.S."/>
            <person name="Arredondo F."/>
            <person name="Hong C."/>
            <person name="Coffey M."/>
            <person name="Young S.K."/>
            <person name="Zeng Q."/>
            <person name="Gargeya S."/>
            <person name="Fitzgerald M."/>
            <person name="Abouelleil A."/>
            <person name="Alvarado L."/>
            <person name="Chapman S.B."/>
            <person name="Gainer-Dewar J."/>
            <person name="Goldberg J."/>
            <person name="Griggs A."/>
            <person name="Gujja S."/>
            <person name="Hansen M."/>
            <person name="Howarth C."/>
            <person name="Imamovic A."/>
            <person name="Ireland A."/>
            <person name="Larimer J."/>
            <person name="McCowan C."/>
            <person name="Murphy C."/>
            <person name="Pearson M."/>
            <person name="Poon T.W."/>
            <person name="Priest M."/>
            <person name="Roberts A."/>
            <person name="Saif S."/>
            <person name="Shea T."/>
            <person name="Sykes S."/>
            <person name="Wortman J."/>
            <person name="Nusbaum C."/>
            <person name="Birren B."/>
        </authorList>
    </citation>
    <scope>NUCLEOTIDE SEQUENCE [LARGE SCALE GENOMIC DNA]</scope>
    <source>
        <strain evidence="1">IAC_01/95</strain>
    </source>
</reference>
<dbReference type="EMBL" id="KI696696">
    <property type="protein sequence ID" value="ETM30914.1"/>
    <property type="molecule type" value="Genomic_DNA"/>
</dbReference>
<proteinExistence type="predicted"/>
<sequence>MELERAKDRQRHEQMLMLLSSLAGNKQYDHPFILNRE</sequence>
<protein>
    <submittedName>
        <fullName evidence="1">Uncharacterized protein</fullName>
    </submittedName>
</protein>
<evidence type="ECO:0000313" key="1">
    <source>
        <dbReference type="EMBL" id="ETM30914.1"/>
    </source>
</evidence>
<gene>
    <name evidence="1" type="ORF">L914_21420</name>
</gene>
<dbReference type="AlphaFoldDB" id="W2M5X5"/>
<accession>W2M5X5</accession>